<organism evidence="1 2">
    <name type="scientific">Mycobacterium avium (strain 104)</name>
    <dbReference type="NCBI Taxonomy" id="243243"/>
    <lineage>
        <taxon>Bacteria</taxon>
        <taxon>Bacillati</taxon>
        <taxon>Actinomycetota</taxon>
        <taxon>Actinomycetes</taxon>
        <taxon>Mycobacteriales</taxon>
        <taxon>Mycobacteriaceae</taxon>
        <taxon>Mycobacterium</taxon>
        <taxon>Mycobacterium avium complex (MAC)</taxon>
    </lineage>
</organism>
<dbReference type="SUPFAM" id="SSF56801">
    <property type="entry name" value="Acetyl-CoA synthetase-like"/>
    <property type="match status" value="1"/>
</dbReference>
<accession>A0A0H2ZSZ9</accession>
<dbReference type="AlphaFoldDB" id="A0A0H2ZSZ9"/>
<dbReference type="EMBL" id="CP000479">
    <property type="protein sequence ID" value="ABK65443.1"/>
    <property type="molecule type" value="Genomic_DNA"/>
</dbReference>
<evidence type="ECO:0008006" key="3">
    <source>
        <dbReference type="Google" id="ProtNLM"/>
    </source>
</evidence>
<proteinExistence type="predicted"/>
<protein>
    <recommendedName>
        <fullName evidence="3">Phenazine antibiotic biosynthesis protein</fullName>
    </recommendedName>
</protein>
<dbReference type="HOGENOM" id="CLU_780634_0_0_11"/>
<name>A0A0H2ZSZ9_MYCA1</name>
<evidence type="ECO:0000313" key="2">
    <source>
        <dbReference type="Proteomes" id="UP000001574"/>
    </source>
</evidence>
<dbReference type="InterPro" id="IPR042099">
    <property type="entry name" value="ANL_N_sf"/>
</dbReference>
<dbReference type="Proteomes" id="UP000001574">
    <property type="component" value="Chromosome"/>
</dbReference>
<gene>
    <name evidence="1" type="ordered locus">MAV_5224</name>
</gene>
<sequence>MHTNENPCEITQYSACAGGGDPWRTARRWDRIDGMTGIDFSLLDVPRAAPVDDPEAYLRAVIAWHFGADTGSPFWLRTARTLSFDPLTDVHTFDDLRRFPNLVNELRHVAVGDLIPRGYPAQDRPLIFESGGTTGAPKRTVQMPDWVAQVVDWQTEDFAAGGFRRGEGFLCMMPSGPHGVGYFSRLVDQRLGAVFHAVDIDPRWVKKLAARDATADVAGYVEHVVEQAVFVLQTQDVANLHTTGPLLTAMARDDRVVELVDAKIGYLLLSGAHVDADTLDLLRGIFPRTTITMAFGSTMVLSQAVTRTDGDTFVFDPRTPYVVFWVVDPDTGERVRYGQPGQVVMHHLSRTMFIPNNLERDLAVRRPGPAGELSDSLSEVRPVQSFEGETVIEGVY</sequence>
<evidence type="ECO:0000313" key="1">
    <source>
        <dbReference type="EMBL" id="ABK65443.1"/>
    </source>
</evidence>
<dbReference type="Gene3D" id="3.40.50.12780">
    <property type="entry name" value="N-terminal domain of ligase-like"/>
    <property type="match status" value="1"/>
</dbReference>
<reference evidence="1 2" key="1">
    <citation type="submission" date="2006-10" db="EMBL/GenBank/DDBJ databases">
        <authorList>
            <person name="Fleischmann R.D."/>
            <person name="Dodson R.J."/>
            <person name="Haft D.H."/>
            <person name="Merkel J.S."/>
            <person name="Nelson W.C."/>
            <person name="Fraser C.M."/>
        </authorList>
    </citation>
    <scope>NUCLEOTIDE SEQUENCE [LARGE SCALE GENOMIC DNA]</scope>
    <source>
        <strain evidence="1 2">104</strain>
    </source>
</reference>
<dbReference type="KEGG" id="mav:MAV_5224"/>